<feature type="active site" description="Acyl-thioester intermediate" evidence="2">
    <location>
        <position position="211"/>
    </location>
</feature>
<evidence type="ECO:0000313" key="5">
    <source>
        <dbReference type="Proteomes" id="UP000515570"/>
    </source>
</evidence>
<dbReference type="AlphaFoldDB" id="A0A7G5FDE6"/>
<keyword evidence="1" id="KW-0378">Hydrolase</keyword>
<proteinExistence type="predicted"/>
<dbReference type="Proteomes" id="UP000515570">
    <property type="component" value="Chromosome"/>
</dbReference>
<dbReference type="NCBIfam" id="TIGR01076">
    <property type="entry name" value="sortase_fam"/>
    <property type="match status" value="1"/>
</dbReference>
<gene>
    <name evidence="4" type="ORF">HW450_09770</name>
</gene>
<dbReference type="Gene3D" id="2.40.260.10">
    <property type="entry name" value="Sortase"/>
    <property type="match status" value="1"/>
</dbReference>
<keyword evidence="3" id="KW-0472">Membrane</keyword>
<reference evidence="4 5" key="1">
    <citation type="submission" date="2020-07" db="EMBL/GenBank/DDBJ databases">
        <title>non toxigenic Corynebacterium sp. nov from a clinical source.</title>
        <authorList>
            <person name="Bernier A.-M."/>
            <person name="Bernard K."/>
        </authorList>
    </citation>
    <scope>NUCLEOTIDE SEQUENCE [LARGE SCALE GENOMIC DNA]</scope>
    <source>
        <strain evidence="5">NML 93-0612</strain>
    </source>
</reference>
<dbReference type="NCBIfam" id="NF033745">
    <property type="entry name" value="class_C_sortase"/>
    <property type="match status" value="1"/>
</dbReference>
<dbReference type="RefSeq" id="WP_182385445.1">
    <property type="nucleotide sequence ID" value="NZ_CP059833.1"/>
</dbReference>
<evidence type="ECO:0000256" key="3">
    <source>
        <dbReference type="SAM" id="Phobius"/>
    </source>
</evidence>
<dbReference type="InterPro" id="IPR023365">
    <property type="entry name" value="Sortase_dom-sf"/>
</dbReference>
<evidence type="ECO:0000313" key="4">
    <source>
        <dbReference type="EMBL" id="QMV84637.1"/>
    </source>
</evidence>
<sequence>MKKRRNPRSIIYLLLAVIVLLSPVVLTHWKNVEQHRIAEQYSKHVTELSSQERDAMLAAAHDYNRSLPPFGSPDPWVNGVDKTTPGYQDYEQQLNVGGILARIRIPAVGIDLPVYHGTDNSTLSHGVGHLYGTALPVGGEGTHAVLTGHTGLATLTMFDNLTHMKMHDTFLVEVAGETLAYEVDQISVVLPADVENIKPEADKDLVTLITCTPYGINSHRLLVRGHRTAVPSAELKQEYRSPWQPWMIAAIIISLLVLLYLLWLMWMLRRRKKRQEQNQ</sequence>
<organism evidence="4 5">
    <name type="scientific">Corynebacterium hindlerae</name>
    <dbReference type="NCBI Taxonomy" id="699041"/>
    <lineage>
        <taxon>Bacteria</taxon>
        <taxon>Bacillati</taxon>
        <taxon>Actinomycetota</taxon>
        <taxon>Actinomycetes</taxon>
        <taxon>Mycobacteriales</taxon>
        <taxon>Corynebacteriaceae</taxon>
        <taxon>Corynebacterium</taxon>
    </lineage>
</organism>
<dbReference type="InterPro" id="IPR042002">
    <property type="entry name" value="Sortase_C"/>
</dbReference>
<dbReference type="InterPro" id="IPR005754">
    <property type="entry name" value="Sortase"/>
</dbReference>
<feature type="active site" description="Proton donor/acceptor" evidence="2">
    <location>
        <position position="149"/>
    </location>
</feature>
<dbReference type="EMBL" id="CP059833">
    <property type="protein sequence ID" value="QMV84637.1"/>
    <property type="molecule type" value="Genomic_DNA"/>
</dbReference>
<accession>A0A7G5FDE6</accession>
<protein>
    <submittedName>
        <fullName evidence="4">Class C sortase</fullName>
    </submittedName>
</protein>
<dbReference type="CDD" id="cd05827">
    <property type="entry name" value="Sortase_C"/>
    <property type="match status" value="1"/>
</dbReference>
<name>A0A7G5FDE6_9CORY</name>
<keyword evidence="5" id="KW-1185">Reference proteome</keyword>
<evidence type="ECO:0000256" key="2">
    <source>
        <dbReference type="PIRSR" id="PIRSR605754-1"/>
    </source>
</evidence>
<evidence type="ECO:0000256" key="1">
    <source>
        <dbReference type="ARBA" id="ARBA00022801"/>
    </source>
</evidence>
<dbReference type="Pfam" id="PF04203">
    <property type="entry name" value="Sortase"/>
    <property type="match status" value="1"/>
</dbReference>
<keyword evidence="3" id="KW-0812">Transmembrane</keyword>
<feature type="transmembrane region" description="Helical" evidence="3">
    <location>
        <begin position="246"/>
        <end position="268"/>
    </location>
</feature>
<dbReference type="GO" id="GO:0016787">
    <property type="term" value="F:hydrolase activity"/>
    <property type="evidence" value="ECO:0007669"/>
    <property type="project" value="UniProtKB-KW"/>
</dbReference>
<dbReference type="SUPFAM" id="SSF63817">
    <property type="entry name" value="Sortase"/>
    <property type="match status" value="1"/>
</dbReference>
<keyword evidence="3" id="KW-1133">Transmembrane helix</keyword>